<accession>A0A378X370</accession>
<feature type="region of interest" description="Disordered" evidence="1">
    <location>
        <begin position="1"/>
        <end position="24"/>
    </location>
</feature>
<protein>
    <submittedName>
        <fullName evidence="2">Uncharacterized protein</fullName>
    </submittedName>
</protein>
<evidence type="ECO:0000256" key="1">
    <source>
        <dbReference type="SAM" id="MobiDB-lite"/>
    </source>
</evidence>
<dbReference type="Proteomes" id="UP000255082">
    <property type="component" value="Unassembled WGS sequence"/>
</dbReference>
<feature type="compositionally biased region" description="Polar residues" evidence="1">
    <location>
        <begin position="15"/>
        <end position="24"/>
    </location>
</feature>
<sequence>MSTVAKSVAYEPPNDSASSRAQATTFSDLHHSTGDASTPLVIDYADLKNAIEAATSAFVNALAPDLPPILWRQNVEADHLPSLDGQVPVGTEDAAIALKWAERLGLTETDLPHPGGQAWADTALERLDEMRLVRVWCVADRKAWYAVEPR</sequence>
<dbReference type="EMBL" id="UGRU01000001">
    <property type="protein sequence ID" value="SUA47184.1"/>
    <property type="molecule type" value="Genomic_DNA"/>
</dbReference>
<evidence type="ECO:0000313" key="2">
    <source>
        <dbReference type="EMBL" id="SUA47184.1"/>
    </source>
</evidence>
<proteinExistence type="predicted"/>
<evidence type="ECO:0000313" key="3">
    <source>
        <dbReference type="Proteomes" id="UP000255082"/>
    </source>
</evidence>
<reference evidence="2 3" key="1">
    <citation type="submission" date="2018-06" db="EMBL/GenBank/DDBJ databases">
        <authorList>
            <consortium name="Pathogen Informatics"/>
            <person name="Doyle S."/>
        </authorList>
    </citation>
    <scope>NUCLEOTIDE SEQUENCE [LARGE SCALE GENOMIC DNA]</scope>
    <source>
        <strain evidence="2 3">NCTC13184</strain>
    </source>
</reference>
<dbReference type="RefSeq" id="WP_167354966.1">
    <property type="nucleotide sequence ID" value="NZ_JAJFOE010000001.1"/>
</dbReference>
<gene>
    <name evidence="2" type="ORF">NCTC13184_05724</name>
</gene>
<name>A0A378X370_9NOCA</name>
<organism evidence="2 3">
    <name type="scientific">Nocardia africana</name>
    <dbReference type="NCBI Taxonomy" id="134964"/>
    <lineage>
        <taxon>Bacteria</taxon>
        <taxon>Bacillati</taxon>
        <taxon>Actinomycetota</taxon>
        <taxon>Actinomycetes</taxon>
        <taxon>Mycobacteriales</taxon>
        <taxon>Nocardiaceae</taxon>
        <taxon>Nocardia</taxon>
    </lineage>
</organism>
<dbReference type="AlphaFoldDB" id="A0A378X370"/>